<keyword evidence="6 7" id="KW-0472">Membrane</keyword>
<keyword evidence="5 7" id="KW-1133">Transmembrane helix</keyword>
<feature type="transmembrane region" description="Helical" evidence="7">
    <location>
        <begin position="200"/>
        <end position="220"/>
    </location>
</feature>
<dbReference type="EMBL" id="BAAAYV010000025">
    <property type="protein sequence ID" value="GAA3669655.1"/>
    <property type="molecule type" value="Genomic_DNA"/>
</dbReference>
<evidence type="ECO:0000313" key="10">
    <source>
        <dbReference type="Proteomes" id="UP001410795"/>
    </source>
</evidence>
<dbReference type="PANTHER" id="PTHR30151">
    <property type="entry name" value="ALKANE SULFONATE ABC TRANSPORTER-RELATED, MEMBRANE SUBUNIT"/>
    <property type="match status" value="1"/>
</dbReference>
<name>A0ABP7BXP9_9MICO</name>
<dbReference type="PROSITE" id="PS50928">
    <property type="entry name" value="ABC_TM1"/>
    <property type="match status" value="1"/>
</dbReference>
<keyword evidence="2 7" id="KW-0813">Transport</keyword>
<proteinExistence type="inferred from homology"/>
<keyword evidence="4 7" id="KW-0812">Transmembrane</keyword>
<dbReference type="RefSeq" id="WP_221857175.1">
    <property type="nucleotide sequence ID" value="NZ_BAAAYV010000025.1"/>
</dbReference>
<evidence type="ECO:0000256" key="4">
    <source>
        <dbReference type="ARBA" id="ARBA00022692"/>
    </source>
</evidence>
<sequence length="267" mass="28081">MSSTTAPATRQRATRAAALRLRLAVIAAGLVLWEVLARVGVIDPRYASSPSGVLGGVAQIFTDADALSAIGMTLASFVVAFVVGTALGIVAGVALGLSALLREAYLPVVQLLMSVPKSVFLPIIVLLVGLGVEAGTVFGAILAFVHVTVNVVAGLDLIEPRHLRVGTAYRAGTVRLFLDVILPGATAGIFAGIWHGIRNGFVGVVIAQLFVSTVGIGYLVRLYTNNFQVDEAMALIVVTAVAIILASSLWTRLENHLSRWRGVRDEF</sequence>
<evidence type="ECO:0000256" key="1">
    <source>
        <dbReference type="ARBA" id="ARBA00004651"/>
    </source>
</evidence>
<keyword evidence="10" id="KW-1185">Reference proteome</keyword>
<comment type="subcellular location">
    <subcellularLocation>
        <location evidence="1 7">Cell membrane</location>
        <topology evidence="1 7">Multi-pass membrane protein</topology>
    </subcellularLocation>
</comment>
<protein>
    <submittedName>
        <fullName evidence="9">ABC transporter permease</fullName>
    </submittedName>
</protein>
<reference evidence="10" key="1">
    <citation type="journal article" date="2019" name="Int. J. Syst. Evol. Microbiol.">
        <title>The Global Catalogue of Microorganisms (GCM) 10K type strain sequencing project: providing services to taxonomists for standard genome sequencing and annotation.</title>
        <authorList>
            <consortium name="The Broad Institute Genomics Platform"/>
            <consortium name="The Broad Institute Genome Sequencing Center for Infectious Disease"/>
            <person name="Wu L."/>
            <person name="Ma J."/>
        </authorList>
    </citation>
    <scope>NUCLEOTIDE SEQUENCE [LARGE SCALE GENOMIC DNA]</scope>
    <source>
        <strain evidence="10">JCM 16546</strain>
    </source>
</reference>
<dbReference type="InterPro" id="IPR035906">
    <property type="entry name" value="MetI-like_sf"/>
</dbReference>
<evidence type="ECO:0000259" key="8">
    <source>
        <dbReference type="PROSITE" id="PS50928"/>
    </source>
</evidence>
<comment type="similarity">
    <text evidence="7">Belongs to the binding-protein-dependent transport system permease family.</text>
</comment>
<comment type="caution">
    <text evidence="9">The sequence shown here is derived from an EMBL/GenBank/DDBJ whole genome shotgun (WGS) entry which is preliminary data.</text>
</comment>
<keyword evidence="3" id="KW-1003">Cell membrane</keyword>
<feature type="transmembrane region" description="Helical" evidence="7">
    <location>
        <begin position="77"/>
        <end position="101"/>
    </location>
</feature>
<gene>
    <name evidence="9" type="ORF">GCM10022202_34700</name>
</gene>
<accession>A0ABP7BXP9</accession>
<evidence type="ECO:0000256" key="7">
    <source>
        <dbReference type="RuleBase" id="RU363032"/>
    </source>
</evidence>
<organism evidence="9 10">
    <name type="scientific">Microbacterium marinilacus</name>
    <dbReference type="NCBI Taxonomy" id="415209"/>
    <lineage>
        <taxon>Bacteria</taxon>
        <taxon>Bacillati</taxon>
        <taxon>Actinomycetota</taxon>
        <taxon>Actinomycetes</taxon>
        <taxon>Micrococcales</taxon>
        <taxon>Microbacteriaceae</taxon>
        <taxon>Microbacterium</taxon>
    </lineage>
</organism>
<evidence type="ECO:0000256" key="3">
    <source>
        <dbReference type="ARBA" id="ARBA00022475"/>
    </source>
</evidence>
<dbReference type="Proteomes" id="UP001410795">
    <property type="component" value="Unassembled WGS sequence"/>
</dbReference>
<feature type="transmembrane region" description="Helical" evidence="7">
    <location>
        <begin position="176"/>
        <end position="194"/>
    </location>
</feature>
<evidence type="ECO:0000313" key="9">
    <source>
        <dbReference type="EMBL" id="GAA3669655.1"/>
    </source>
</evidence>
<dbReference type="Pfam" id="PF00528">
    <property type="entry name" value="BPD_transp_1"/>
    <property type="match status" value="1"/>
</dbReference>
<dbReference type="PANTHER" id="PTHR30151:SF0">
    <property type="entry name" value="ABC TRANSPORTER PERMEASE PROTEIN MJ0413-RELATED"/>
    <property type="match status" value="1"/>
</dbReference>
<evidence type="ECO:0000256" key="2">
    <source>
        <dbReference type="ARBA" id="ARBA00022448"/>
    </source>
</evidence>
<dbReference type="Gene3D" id="1.10.3720.10">
    <property type="entry name" value="MetI-like"/>
    <property type="match status" value="1"/>
</dbReference>
<evidence type="ECO:0000256" key="6">
    <source>
        <dbReference type="ARBA" id="ARBA00023136"/>
    </source>
</evidence>
<feature type="transmembrane region" description="Helical" evidence="7">
    <location>
        <begin position="232"/>
        <end position="250"/>
    </location>
</feature>
<dbReference type="InterPro" id="IPR000515">
    <property type="entry name" value="MetI-like"/>
</dbReference>
<evidence type="ECO:0000256" key="5">
    <source>
        <dbReference type="ARBA" id="ARBA00022989"/>
    </source>
</evidence>
<feature type="transmembrane region" description="Helical" evidence="7">
    <location>
        <begin position="21"/>
        <end position="41"/>
    </location>
</feature>
<dbReference type="CDD" id="cd06261">
    <property type="entry name" value="TM_PBP2"/>
    <property type="match status" value="1"/>
</dbReference>
<dbReference type="SUPFAM" id="SSF161098">
    <property type="entry name" value="MetI-like"/>
    <property type="match status" value="1"/>
</dbReference>
<feature type="domain" description="ABC transmembrane type-1" evidence="8">
    <location>
        <begin position="70"/>
        <end position="250"/>
    </location>
</feature>
<feature type="transmembrane region" description="Helical" evidence="7">
    <location>
        <begin position="108"/>
        <end position="130"/>
    </location>
</feature>